<evidence type="ECO:0000256" key="6">
    <source>
        <dbReference type="ARBA" id="ARBA00023136"/>
    </source>
</evidence>
<keyword evidence="5 7" id="KW-1133">Transmembrane helix</keyword>
<reference evidence="9" key="1">
    <citation type="submission" date="2017-10" db="EMBL/GenBank/DDBJ databases">
        <authorList>
            <person name="Gaisin V.A."/>
            <person name="Rysina M.S."/>
            <person name="Grouzdev D.S."/>
        </authorList>
    </citation>
    <scope>NUCLEOTIDE SEQUENCE [LARGE SCALE GENOMIC DNA]</scope>
    <source>
        <strain evidence="9">V1</strain>
    </source>
</reference>
<dbReference type="AlphaFoldDB" id="A0A317T395"/>
<dbReference type="Proteomes" id="UP000246278">
    <property type="component" value="Unassembled WGS sequence"/>
</dbReference>
<dbReference type="InterPro" id="IPR054823">
    <property type="entry name" value="DsrP-like"/>
</dbReference>
<feature type="transmembrane region" description="Helical" evidence="7">
    <location>
        <begin position="125"/>
        <end position="148"/>
    </location>
</feature>
<evidence type="ECO:0000256" key="1">
    <source>
        <dbReference type="ARBA" id="ARBA00004651"/>
    </source>
</evidence>
<feature type="transmembrane region" description="Helical" evidence="7">
    <location>
        <begin position="357"/>
        <end position="379"/>
    </location>
</feature>
<keyword evidence="4 7" id="KW-0812">Transmembrane</keyword>
<name>A0A317T395_9CHLB</name>
<feature type="transmembrane region" description="Helical" evidence="7">
    <location>
        <begin position="51"/>
        <end position="75"/>
    </location>
</feature>
<evidence type="ECO:0000256" key="2">
    <source>
        <dbReference type="ARBA" id="ARBA00008929"/>
    </source>
</evidence>
<accession>A0A317T395</accession>
<keyword evidence="3" id="KW-1003">Cell membrane</keyword>
<sequence>MIEKALNGDRNYWSWIVLLLVIISAGVYFYINQLTTGLTLTGMGRDVSWGVYIAQFTFFVGVAASAVMVVLPYYLHDYKAFGKIVIVGEFLAVAATIMCVLFILVDLGRPDRVLNVMLYPTPNSMLFWDATVLSGYLLLNIISGWTVLGAERKGVPPPKWVKPVIYLSIPWAVSIHTVTAFLYAGLPGRHLWLTAVLAPRFLASAFAAGPAILILVSFVLKKTTGFDAGKQAINKLAVIVTYATIINFFLLGMEFFTAFYSNIPSHMHSLQYLFFGLHGKGQLVPWMWVSMIVGLGSLVVLLIPKLRTSSKWLIMACIGITVSIWIDKGVGLIIGGFVPSPLEEIVGYMPTLGEVSITLGIWAIGILLLTVLLKVAVAVKTQD</sequence>
<gene>
    <name evidence="8" type="ORF">CR164_11385</name>
</gene>
<dbReference type="RefSeq" id="WP_110024124.1">
    <property type="nucleotide sequence ID" value="NZ_PDNZ01000009.1"/>
</dbReference>
<comment type="caution">
    <text evidence="8">The sequence shown here is derived from an EMBL/GenBank/DDBJ whole genome shotgun (WGS) entry which is preliminary data.</text>
</comment>
<feature type="transmembrane region" description="Helical" evidence="7">
    <location>
        <begin position="312"/>
        <end position="337"/>
    </location>
</feature>
<evidence type="ECO:0000256" key="7">
    <source>
        <dbReference type="SAM" id="Phobius"/>
    </source>
</evidence>
<keyword evidence="6 7" id="KW-0472">Membrane</keyword>
<dbReference type="PANTHER" id="PTHR43044:SF2">
    <property type="entry name" value="POLYSULPHIDE REDUCTASE NRFD"/>
    <property type="match status" value="1"/>
</dbReference>
<evidence type="ECO:0000256" key="4">
    <source>
        <dbReference type="ARBA" id="ARBA00022692"/>
    </source>
</evidence>
<comment type="subcellular location">
    <subcellularLocation>
        <location evidence="1">Cell membrane</location>
        <topology evidence="1">Multi-pass membrane protein</topology>
    </subcellularLocation>
</comment>
<feature type="transmembrane region" description="Helical" evidence="7">
    <location>
        <begin position="12"/>
        <end position="31"/>
    </location>
</feature>
<keyword evidence="9" id="KW-1185">Reference proteome</keyword>
<dbReference type="Gene3D" id="1.20.1630.10">
    <property type="entry name" value="Formate dehydrogenase/DMSO reductase domain"/>
    <property type="match status" value="1"/>
</dbReference>
<dbReference type="EMBL" id="PDNZ01000009">
    <property type="protein sequence ID" value="PWW81143.1"/>
    <property type="molecule type" value="Genomic_DNA"/>
</dbReference>
<dbReference type="GO" id="GO:0005886">
    <property type="term" value="C:plasma membrane"/>
    <property type="evidence" value="ECO:0007669"/>
    <property type="project" value="UniProtKB-SubCell"/>
</dbReference>
<feature type="transmembrane region" description="Helical" evidence="7">
    <location>
        <begin position="160"/>
        <end position="186"/>
    </location>
</feature>
<feature type="transmembrane region" description="Helical" evidence="7">
    <location>
        <begin position="198"/>
        <end position="220"/>
    </location>
</feature>
<dbReference type="Pfam" id="PF03916">
    <property type="entry name" value="NrfD"/>
    <property type="match status" value="1"/>
</dbReference>
<comment type="similarity">
    <text evidence="2">Belongs to the NrfD family.</text>
</comment>
<dbReference type="InterPro" id="IPR005614">
    <property type="entry name" value="NrfD-like"/>
</dbReference>
<feature type="transmembrane region" description="Helical" evidence="7">
    <location>
        <begin position="232"/>
        <end position="263"/>
    </location>
</feature>
<evidence type="ECO:0000256" key="5">
    <source>
        <dbReference type="ARBA" id="ARBA00022989"/>
    </source>
</evidence>
<evidence type="ECO:0000313" key="8">
    <source>
        <dbReference type="EMBL" id="PWW81143.1"/>
    </source>
</evidence>
<evidence type="ECO:0000313" key="9">
    <source>
        <dbReference type="Proteomes" id="UP000246278"/>
    </source>
</evidence>
<organism evidence="8 9">
    <name type="scientific">Prosthecochloris marina</name>
    <dbReference type="NCBI Taxonomy" id="2017681"/>
    <lineage>
        <taxon>Bacteria</taxon>
        <taxon>Pseudomonadati</taxon>
        <taxon>Chlorobiota</taxon>
        <taxon>Chlorobiia</taxon>
        <taxon>Chlorobiales</taxon>
        <taxon>Chlorobiaceae</taxon>
        <taxon>Prosthecochloris</taxon>
    </lineage>
</organism>
<proteinExistence type="inferred from homology"/>
<protein>
    <submittedName>
        <fullName evidence="8">Menaquinol oxidoreductase</fullName>
    </submittedName>
</protein>
<dbReference type="PANTHER" id="PTHR43044">
    <property type="match status" value="1"/>
</dbReference>
<dbReference type="OrthoDB" id="9768846at2"/>
<evidence type="ECO:0000256" key="3">
    <source>
        <dbReference type="ARBA" id="ARBA00022475"/>
    </source>
</evidence>
<feature type="transmembrane region" description="Helical" evidence="7">
    <location>
        <begin position="84"/>
        <end position="105"/>
    </location>
</feature>
<dbReference type="NCBIfam" id="NF045798">
    <property type="entry name" value="DsrP"/>
    <property type="match status" value="1"/>
</dbReference>
<feature type="transmembrane region" description="Helical" evidence="7">
    <location>
        <begin position="283"/>
        <end position="303"/>
    </location>
</feature>